<evidence type="ECO:0000256" key="2">
    <source>
        <dbReference type="ARBA" id="ARBA00022603"/>
    </source>
</evidence>
<dbReference type="EMBL" id="EF082578">
    <property type="protein sequence ID" value="ABK21934.1"/>
    <property type="molecule type" value="mRNA"/>
</dbReference>
<keyword evidence="4" id="KW-0949">S-adenosyl-L-methionine</keyword>
<dbReference type="PANTHER" id="PTHR43836">
    <property type="entry name" value="CATECHOL O-METHYLTRANSFERASE 1-RELATED"/>
    <property type="match status" value="1"/>
</dbReference>
<dbReference type="Gene3D" id="3.40.50.150">
    <property type="entry name" value="Vaccinia Virus protein VP39"/>
    <property type="match status" value="1"/>
</dbReference>
<evidence type="ECO:0000256" key="5">
    <source>
        <dbReference type="ARBA" id="ARBA00022939"/>
    </source>
</evidence>
<dbReference type="AlphaFoldDB" id="A9NMS3"/>
<evidence type="ECO:0000256" key="4">
    <source>
        <dbReference type="ARBA" id="ARBA00022691"/>
    </source>
</evidence>
<dbReference type="GO" id="GO:0032259">
    <property type="term" value="P:methylation"/>
    <property type="evidence" value="ECO:0007669"/>
    <property type="project" value="UniProtKB-KW"/>
</dbReference>
<dbReference type="GO" id="GO:0016206">
    <property type="term" value="F:catechol O-methyltransferase activity"/>
    <property type="evidence" value="ECO:0007669"/>
    <property type="project" value="UniProtKB-EC"/>
</dbReference>
<dbReference type="GO" id="GO:0006584">
    <property type="term" value="P:catecholamine metabolic process"/>
    <property type="evidence" value="ECO:0007669"/>
    <property type="project" value="UniProtKB-KW"/>
</dbReference>
<name>A9NMS3_PICSI</name>
<comment type="similarity">
    <text evidence="6">Belongs to the class I-like SAM-binding methyltransferase superfamily. Cation-dependent O-methyltransferase family.</text>
</comment>
<evidence type="ECO:0000256" key="3">
    <source>
        <dbReference type="ARBA" id="ARBA00022679"/>
    </source>
</evidence>
<dbReference type="InterPro" id="IPR002935">
    <property type="entry name" value="SAM_O-MeTrfase"/>
</dbReference>
<evidence type="ECO:0000256" key="6">
    <source>
        <dbReference type="ARBA" id="ARBA00023453"/>
    </source>
</evidence>
<evidence type="ECO:0000313" key="7">
    <source>
        <dbReference type="EMBL" id="ABK21934.1"/>
    </source>
</evidence>
<sequence>MAGYLLSKVFSYFIFFYNNKARLTGNSPDCREHALLNHVLQTAERGNAESVLRAIVNFTSHTWLPILGEEKGSILDAAVQGFNPKVALEIGTYCGYSAIRIASKMTKPGSKLISVEMNSENCAIARAIIEHAGLSSKVTVFKGTLNKVVDELEILLSKTKAPQFDFIFMDHFKNCYLPDFLLLKKKNVLRKGTGIVADSIGFPEAQDYSKYLKEHPEELKTEEYKSDVKFLNWLPCKMTVSTYEPEGDDALICELIELVVWISK</sequence>
<reference evidence="7" key="1">
    <citation type="journal article" date="2008" name="BMC Genomics">
        <title>A conifer genomics resource of 200,000 spruce (Picea spp.) ESTs and 6,464 high-quality, sequence-finished full-length cDNAs for Sitka spruce (Picea sitchensis).</title>
        <authorList>
            <person name="Ralph S.G."/>
            <person name="Chun H.J."/>
            <person name="Kolosova N."/>
            <person name="Cooper D."/>
            <person name="Oddy C."/>
            <person name="Ritland C.E."/>
            <person name="Kirkpatrick R."/>
            <person name="Moore R."/>
            <person name="Barber S."/>
            <person name="Holt R.A."/>
            <person name="Jones S.J."/>
            <person name="Marra M.A."/>
            <person name="Douglas C.J."/>
            <person name="Ritland K."/>
            <person name="Bohlmann J."/>
        </authorList>
    </citation>
    <scope>NUCLEOTIDE SEQUENCE</scope>
    <source>
        <tissue evidence="7">Green portion of the leader tissue</tissue>
    </source>
</reference>
<dbReference type="PROSITE" id="PS51682">
    <property type="entry name" value="SAM_OMT_I"/>
    <property type="match status" value="1"/>
</dbReference>
<keyword evidence="2" id="KW-0489">Methyltransferase</keyword>
<organism evidence="7">
    <name type="scientific">Picea sitchensis</name>
    <name type="common">Sitka spruce</name>
    <name type="synonym">Pinus sitchensis</name>
    <dbReference type="NCBI Taxonomy" id="3332"/>
    <lineage>
        <taxon>Eukaryota</taxon>
        <taxon>Viridiplantae</taxon>
        <taxon>Streptophyta</taxon>
        <taxon>Embryophyta</taxon>
        <taxon>Tracheophyta</taxon>
        <taxon>Spermatophyta</taxon>
        <taxon>Pinopsida</taxon>
        <taxon>Pinidae</taxon>
        <taxon>Conifers I</taxon>
        <taxon>Pinales</taxon>
        <taxon>Pinaceae</taxon>
        <taxon>Picea</taxon>
    </lineage>
</organism>
<dbReference type="InterPro" id="IPR029063">
    <property type="entry name" value="SAM-dependent_MTases_sf"/>
</dbReference>
<protein>
    <recommendedName>
        <fullName evidence="1">catechol O-methyltransferase</fullName>
        <ecNumber evidence="1">2.1.1.6</ecNumber>
    </recommendedName>
</protein>
<dbReference type="EC" id="2.1.1.6" evidence="1"/>
<evidence type="ECO:0000256" key="1">
    <source>
        <dbReference type="ARBA" id="ARBA00012880"/>
    </source>
</evidence>
<keyword evidence="5" id="KW-0128">Catecholamine metabolism</keyword>
<proteinExistence type="evidence at transcript level"/>
<dbReference type="PANTHER" id="PTHR43836:SF2">
    <property type="entry name" value="CATECHOL O-METHYLTRANSFERASE 1-RELATED"/>
    <property type="match status" value="1"/>
</dbReference>
<dbReference type="SUPFAM" id="SSF53335">
    <property type="entry name" value="S-adenosyl-L-methionine-dependent methyltransferases"/>
    <property type="match status" value="1"/>
</dbReference>
<accession>A9NMS3</accession>
<keyword evidence="3" id="KW-0808">Transferase</keyword>
<dbReference type="CDD" id="cd02440">
    <property type="entry name" value="AdoMet_MTases"/>
    <property type="match status" value="1"/>
</dbReference>
<dbReference type="Pfam" id="PF01596">
    <property type="entry name" value="Methyltransf_3"/>
    <property type="match status" value="1"/>
</dbReference>